<sequence>MAKLGCKPNTAIPQLPLTQLHTITLLFLAVINPNSRGHSCWTEVLQAKIYSDIHP</sequence>
<accession>A0A0A9A865</accession>
<dbReference type="EMBL" id="GBRH01250609">
    <property type="protein sequence ID" value="JAD47286.1"/>
    <property type="molecule type" value="Transcribed_RNA"/>
</dbReference>
<proteinExistence type="predicted"/>
<dbReference type="AlphaFoldDB" id="A0A0A9A865"/>
<reference evidence="1" key="2">
    <citation type="journal article" date="2015" name="Data Brief">
        <title>Shoot transcriptome of the giant reed, Arundo donax.</title>
        <authorList>
            <person name="Barrero R.A."/>
            <person name="Guerrero F.D."/>
            <person name="Moolhuijzen P."/>
            <person name="Goolsby J.A."/>
            <person name="Tidwell J."/>
            <person name="Bellgard S.E."/>
            <person name="Bellgard M.I."/>
        </authorList>
    </citation>
    <scope>NUCLEOTIDE SEQUENCE</scope>
    <source>
        <tissue evidence="1">Shoot tissue taken approximately 20 cm above the soil surface</tissue>
    </source>
</reference>
<protein>
    <submittedName>
        <fullName evidence="1">Uncharacterized protein</fullName>
    </submittedName>
</protein>
<reference evidence="1" key="1">
    <citation type="submission" date="2014-09" db="EMBL/GenBank/DDBJ databases">
        <authorList>
            <person name="Magalhaes I.L.F."/>
            <person name="Oliveira U."/>
            <person name="Santos F.R."/>
            <person name="Vidigal T.H.D.A."/>
            <person name="Brescovit A.D."/>
            <person name="Santos A.J."/>
        </authorList>
    </citation>
    <scope>NUCLEOTIDE SEQUENCE</scope>
    <source>
        <tissue evidence="1">Shoot tissue taken approximately 20 cm above the soil surface</tissue>
    </source>
</reference>
<evidence type="ECO:0000313" key="1">
    <source>
        <dbReference type="EMBL" id="JAD47286.1"/>
    </source>
</evidence>
<name>A0A0A9A865_ARUDO</name>
<organism evidence="1">
    <name type="scientific">Arundo donax</name>
    <name type="common">Giant reed</name>
    <name type="synonym">Donax arundinaceus</name>
    <dbReference type="NCBI Taxonomy" id="35708"/>
    <lineage>
        <taxon>Eukaryota</taxon>
        <taxon>Viridiplantae</taxon>
        <taxon>Streptophyta</taxon>
        <taxon>Embryophyta</taxon>
        <taxon>Tracheophyta</taxon>
        <taxon>Spermatophyta</taxon>
        <taxon>Magnoliopsida</taxon>
        <taxon>Liliopsida</taxon>
        <taxon>Poales</taxon>
        <taxon>Poaceae</taxon>
        <taxon>PACMAD clade</taxon>
        <taxon>Arundinoideae</taxon>
        <taxon>Arundineae</taxon>
        <taxon>Arundo</taxon>
    </lineage>
</organism>